<feature type="non-terminal residue" evidence="1">
    <location>
        <position position="118"/>
    </location>
</feature>
<sequence>VYISDILSFARTKTFEINISSLRCITGHLENDANACLASAIDSNKVPTSKNLLALPALKWQSASAASNNSAPVSSSSGGSMAQNGVAFGIDSHVAGADGAKMLLIRLNILNQSIQVGR</sequence>
<dbReference type="EMBL" id="HACM01010573">
    <property type="protein sequence ID" value="CRZ11015.1"/>
    <property type="molecule type" value="Transcribed_RNA"/>
</dbReference>
<name>A0A0H5RA41_9EUKA</name>
<feature type="non-terminal residue" evidence="1">
    <location>
        <position position="1"/>
    </location>
</feature>
<organism evidence="1">
    <name type="scientific">Spongospora subterranea</name>
    <dbReference type="NCBI Taxonomy" id="70186"/>
    <lineage>
        <taxon>Eukaryota</taxon>
        <taxon>Sar</taxon>
        <taxon>Rhizaria</taxon>
        <taxon>Endomyxa</taxon>
        <taxon>Phytomyxea</taxon>
        <taxon>Plasmodiophorida</taxon>
        <taxon>Plasmodiophoridae</taxon>
        <taxon>Spongospora</taxon>
    </lineage>
</organism>
<proteinExistence type="predicted"/>
<reference evidence="1" key="1">
    <citation type="submission" date="2015-04" db="EMBL/GenBank/DDBJ databases">
        <title>The genome sequence of the plant pathogenic Rhizarian Plasmodiophora brassicae reveals insights in its biotrophic life cycle and the origin of chitin synthesis.</title>
        <authorList>
            <person name="Schwelm A."/>
            <person name="Fogelqvist J."/>
            <person name="Knaust A."/>
            <person name="Julke S."/>
            <person name="Lilja T."/>
            <person name="Dhandapani V."/>
            <person name="Bonilla-Rosso G."/>
            <person name="Karlsson M."/>
            <person name="Shevchenko A."/>
            <person name="Choi S.R."/>
            <person name="Kim H.G."/>
            <person name="Park J.Y."/>
            <person name="Lim Y.P."/>
            <person name="Ludwig-Muller J."/>
            <person name="Dixelius C."/>
        </authorList>
    </citation>
    <scope>NUCLEOTIDE SEQUENCE</scope>
    <source>
        <tissue evidence="1">Potato root galls</tissue>
    </source>
</reference>
<protein>
    <submittedName>
        <fullName evidence="1">Uncharacterized protein</fullName>
    </submittedName>
</protein>
<accession>A0A0H5RA41</accession>
<dbReference type="AlphaFoldDB" id="A0A0H5RA41"/>
<evidence type="ECO:0000313" key="1">
    <source>
        <dbReference type="EMBL" id="CRZ11015.1"/>
    </source>
</evidence>